<dbReference type="SUPFAM" id="SSF52096">
    <property type="entry name" value="ClpP/crotonase"/>
    <property type="match status" value="1"/>
</dbReference>
<comment type="similarity">
    <text evidence="1 6">Belongs to the peptidase S14 family.</text>
</comment>
<comment type="caution">
    <text evidence="8">The sequence shown here is derived from an EMBL/GenBank/DDBJ whole genome shotgun (WGS) entry which is preliminary data.</text>
</comment>
<dbReference type="Gene3D" id="3.90.226.10">
    <property type="entry name" value="2-enoyl-CoA Hydratase, Chain A, domain 1"/>
    <property type="match status" value="1"/>
</dbReference>
<dbReference type="RefSeq" id="WP_109719984.1">
    <property type="nucleotide sequence ID" value="NZ_QEQK01000006.1"/>
</dbReference>
<dbReference type="OrthoDB" id="9806592at2"/>
<keyword evidence="5" id="KW-0720">Serine protease</keyword>
<evidence type="ECO:0000313" key="9">
    <source>
        <dbReference type="Proteomes" id="UP000251800"/>
    </source>
</evidence>
<keyword evidence="4" id="KW-0378">Hydrolase</keyword>
<evidence type="ECO:0000256" key="7">
    <source>
        <dbReference type="SAM" id="MobiDB-lite"/>
    </source>
</evidence>
<dbReference type="GO" id="GO:0006515">
    <property type="term" value="P:protein quality control for misfolded or incompletely synthesized proteins"/>
    <property type="evidence" value="ECO:0007669"/>
    <property type="project" value="TreeGrafter"/>
</dbReference>
<evidence type="ECO:0000256" key="3">
    <source>
        <dbReference type="ARBA" id="ARBA00022670"/>
    </source>
</evidence>
<dbReference type="InterPro" id="IPR001907">
    <property type="entry name" value="ClpP"/>
</dbReference>
<dbReference type="CDD" id="cd07016">
    <property type="entry name" value="S14_ClpP_1"/>
    <property type="match status" value="1"/>
</dbReference>
<keyword evidence="2" id="KW-0963">Cytoplasm</keyword>
<evidence type="ECO:0000256" key="1">
    <source>
        <dbReference type="ARBA" id="ARBA00007039"/>
    </source>
</evidence>
<feature type="compositionally biased region" description="Low complexity" evidence="7">
    <location>
        <begin position="231"/>
        <end position="249"/>
    </location>
</feature>
<dbReference type="NCBIfam" id="NF045540">
    <property type="entry name" value="scaf_prot_MCP1"/>
    <property type="match status" value="1"/>
</dbReference>
<proteinExistence type="inferred from homology"/>
<dbReference type="Proteomes" id="UP000251800">
    <property type="component" value="Unassembled WGS sequence"/>
</dbReference>
<dbReference type="Pfam" id="PF25209">
    <property type="entry name" value="Phage_capsid_4"/>
    <property type="match status" value="1"/>
</dbReference>
<organism evidence="8 9">
    <name type="scientific">Abyssibacter profundi</name>
    <dbReference type="NCBI Taxonomy" id="2182787"/>
    <lineage>
        <taxon>Bacteria</taxon>
        <taxon>Pseudomonadati</taxon>
        <taxon>Pseudomonadota</taxon>
        <taxon>Gammaproteobacteria</taxon>
        <taxon>Chromatiales</taxon>
        <taxon>Oceanococcaceae</taxon>
        <taxon>Abyssibacter</taxon>
    </lineage>
</organism>
<accession>A0A363ULC7</accession>
<dbReference type="InterPro" id="IPR023562">
    <property type="entry name" value="ClpP/TepA"/>
</dbReference>
<dbReference type="NCBIfam" id="NF045542">
    <property type="entry name" value="Clp_rel_HeadMat"/>
    <property type="match status" value="1"/>
</dbReference>
<dbReference type="PANTHER" id="PTHR10381">
    <property type="entry name" value="ATP-DEPENDENT CLP PROTEASE PROTEOLYTIC SUBUNIT"/>
    <property type="match status" value="1"/>
</dbReference>
<feature type="region of interest" description="Disordered" evidence="7">
    <location>
        <begin position="231"/>
        <end position="250"/>
    </location>
</feature>
<reference evidence="8 9" key="1">
    <citation type="submission" date="2018-05" db="EMBL/GenBank/DDBJ databases">
        <title>Abyssibacter profundi OUC007T gen. nov., sp. nov, a marine bacterium isolated from seawater of the Mariana Trench.</title>
        <authorList>
            <person name="Zhou S."/>
        </authorList>
    </citation>
    <scope>NUCLEOTIDE SEQUENCE [LARGE SCALE GENOMIC DNA]</scope>
    <source>
        <strain evidence="8 9">OUC007</strain>
    </source>
</reference>
<evidence type="ECO:0000313" key="8">
    <source>
        <dbReference type="EMBL" id="PWN56213.1"/>
    </source>
</evidence>
<dbReference type="GO" id="GO:0009368">
    <property type="term" value="C:endopeptidase Clp complex"/>
    <property type="evidence" value="ECO:0007669"/>
    <property type="project" value="TreeGrafter"/>
</dbReference>
<dbReference type="PRINTS" id="PR00127">
    <property type="entry name" value="CLPPROTEASEP"/>
</dbReference>
<evidence type="ECO:0000256" key="4">
    <source>
        <dbReference type="ARBA" id="ARBA00022801"/>
    </source>
</evidence>
<dbReference type="GO" id="GO:0004252">
    <property type="term" value="F:serine-type endopeptidase activity"/>
    <property type="evidence" value="ECO:0007669"/>
    <property type="project" value="InterPro"/>
</dbReference>
<protein>
    <recommendedName>
        <fullName evidence="6">ATP-dependent Clp protease proteolytic subunit</fullName>
    </recommendedName>
</protein>
<dbReference type="GO" id="GO:0051117">
    <property type="term" value="F:ATPase binding"/>
    <property type="evidence" value="ECO:0007669"/>
    <property type="project" value="TreeGrafter"/>
</dbReference>
<name>A0A363ULC7_9GAMM</name>
<dbReference type="GO" id="GO:0004176">
    <property type="term" value="F:ATP-dependent peptidase activity"/>
    <property type="evidence" value="ECO:0007669"/>
    <property type="project" value="InterPro"/>
</dbReference>
<evidence type="ECO:0000256" key="2">
    <source>
        <dbReference type="ARBA" id="ARBA00022490"/>
    </source>
</evidence>
<keyword evidence="3" id="KW-0645">Protease</keyword>
<dbReference type="PANTHER" id="PTHR10381:SF70">
    <property type="entry name" value="ATP-DEPENDENT CLP PROTEASE PROTEOLYTIC SUBUNIT"/>
    <property type="match status" value="1"/>
</dbReference>
<dbReference type="AlphaFoldDB" id="A0A363ULC7"/>
<dbReference type="Pfam" id="PF00574">
    <property type="entry name" value="CLP_protease"/>
    <property type="match status" value="1"/>
</dbReference>
<keyword evidence="9" id="KW-1185">Reference proteome</keyword>
<gene>
    <name evidence="8" type="ORF">DEH80_08040</name>
</gene>
<evidence type="ECO:0000256" key="6">
    <source>
        <dbReference type="RuleBase" id="RU003567"/>
    </source>
</evidence>
<dbReference type="InterPro" id="IPR029045">
    <property type="entry name" value="ClpP/crotonase-like_dom_sf"/>
</dbReference>
<evidence type="ECO:0000256" key="5">
    <source>
        <dbReference type="ARBA" id="ARBA00022825"/>
    </source>
</evidence>
<dbReference type="EMBL" id="QEQK01000006">
    <property type="protein sequence ID" value="PWN56213.1"/>
    <property type="molecule type" value="Genomic_DNA"/>
</dbReference>
<sequence length="768" mass="82141">MKLKIQARTLRPKAAGGPDGELLIYGDIGETWWGTYVDANSVNEQLTGLSATHLLVRINSGGGSVTDGIAILNIIRGLGIRVTVRIEGIAASIASVIAMAGDTVQAYANTTFMVHLPWSLVAGNAVELREFADVLDTFGESIAQSYARKTGRTADEELARISDGKDHWYSATQARDEGYVDEVLDELELADDDASAQFAPAIEAMTRYRTAPQAIAASVHPHVARALRTAAAGTAPTAPAQPTPAASAAHPEECNMKWTAIAQALGLTVKADATETQVREQVCQHLKLDASVGDDAVMAAVLKAQAGVAPAQPAPAEPQPAEPTRAEQINQIFAFAAEARPDDAQLTQLRAAAHIGNEDLATVRTQLLAYMEQHPVSASSVGGRYVAAEAGEDERDKRINAAGDYLVHRSGVTSHGGEEAKRIRQAMNGNPFRGHSYSDIARSVLEDNGINCRGMGRIEVVEAAIRAAATHTTSDFPHIFENALHKTLVLGGQAVNPTWRRFCRTGSIADFREHPRYRAGSFSSLEAVNEAGEYPHGTIADAERESITGRSKGKRLSITRDMLINDDMGVFSNIAFLLGQAAERSIEIDVYALFALNSGNGPTLGDGKAMFHADHNNIAAVAAAPSVEAIEAARVLMGNQQDVGGNDFLDIRPDLWLGPLSLGGTARVVNNSEYDPDATNKLQRVNKVRGLFSDVVDTPRLTGTPWYMLASPAIEPVFEVAFLDGIEETQLAMEEKFSTAGMEWRVIRDYAVGGVGYRGIVKNAGASS</sequence>